<dbReference type="SUPFAM" id="SSF103473">
    <property type="entry name" value="MFS general substrate transporter"/>
    <property type="match status" value="1"/>
</dbReference>
<feature type="transmembrane region" description="Helical" evidence="6">
    <location>
        <begin position="454"/>
        <end position="474"/>
    </location>
</feature>
<feature type="transmembrane region" description="Helical" evidence="6">
    <location>
        <begin position="325"/>
        <end position="343"/>
    </location>
</feature>
<feature type="transmembrane region" description="Helical" evidence="6">
    <location>
        <begin position="386"/>
        <end position="408"/>
    </location>
</feature>
<dbReference type="EMBL" id="KN837361">
    <property type="protein sequence ID" value="KIJ26675.1"/>
    <property type="molecule type" value="Genomic_DNA"/>
</dbReference>
<evidence type="ECO:0000256" key="2">
    <source>
        <dbReference type="ARBA" id="ARBA00022692"/>
    </source>
</evidence>
<accession>A0A0C9UMZ7</accession>
<feature type="transmembrane region" description="Helical" evidence="6">
    <location>
        <begin position="189"/>
        <end position="210"/>
    </location>
</feature>
<proteinExistence type="predicted"/>
<comment type="subcellular location">
    <subcellularLocation>
        <location evidence="1">Membrane</location>
        <topology evidence="1">Multi-pass membrane protein</topology>
    </subcellularLocation>
</comment>
<evidence type="ECO:0000256" key="1">
    <source>
        <dbReference type="ARBA" id="ARBA00004141"/>
    </source>
</evidence>
<keyword evidence="2 6" id="KW-0812">Transmembrane</keyword>
<dbReference type="GO" id="GO:0005886">
    <property type="term" value="C:plasma membrane"/>
    <property type="evidence" value="ECO:0007669"/>
    <property type="project" value="TreeGrafter"/>
</dbReference>
<feature type="transmembrane region" description="Helical" evidence="6">
    <location>
        <begin position="62"/>
        <end position="84"/>
    </location>
</feature>
<organism evidence="8 9">
    <name type="scientific">Sphaerobolus stellatus (strain SS14)</name>
    <dbReference type="NCBI Taxonomy" id="990650"/>
    <lineage>
        <taxon>Eukaryota</taxon>
        <taxon>Fungi</taxon>
        <taxon>Dikarya</taxon>
        <taxon>Basidiomycota</taxon>
        <taxon>Agaricomycotina</taxon>
        <taxon>Agaricomycetes</taxon>
        <taxon>Phallomycetidae</taxon>
        <taxon>Geastrales</taxon>
        <taxon>Sphaerobolaceae</taxon>
        <taxon>Sphaerobolus</taxon>
    </lineage>
</organism>
<dbReference type="GO" id="GO:0022857">
    <property type="term" value="F:transmembrane transporter activity"/>
    <property type="evidence" value="ECO:0007669"/>
    <property type="project" value="InterPro"/>
</dbReference>
<evidence type="ECO:0000256" key="6">
    <source>
        <dbReference type="SAM" id="Phobius"/>
    </source>
</evidence>
<dbReference type="PROSITE" id="PS50850">
    <property type="entry name" value="MFS"/>
    <property type="match status" value="1"/>
</dbReference>
<dbReference type="Proteomes" id="UP000054279">
    <property type="component" value="Unassembled WGS sequence"/>
</dbReference>
<dbReference type="Gene3D" id="1.20.1250.20">
    <property type="entry name" value="MFS general substrate transporter like domains"/>
    <property type="match status" value="1"/>
</dbReference>
<keyword evidence="9" id="KW-1185">Reference proteome</keyword>
<feature type="transmembrane region" description="Helical" evidence="6">
    <location>
        <begin position="216"/>
        <end position="237"/>
    </location>
</feature>
<dbReference type="InterPro" id="IPR020846">
    <property type="entry name" value="MFS_dom"/>
</dbReference>
<dbReference type="PANTHER" id="PTHR23502:SF134">
    <property type="entry name" value="MAJOR FACILITATOR SUPERFAMILY (MFS) PROFILE DOMAIN-CONTAINING PROTEIN-RELATED"/>
    <property type="match status" value="1"/>
</dbReference>
<evidence type="ECO:0000256" key="4">
    <source>
        <dbReference type="ARBA" id="ARBA00023136"/>
    </source>
</evidence>
<feature type="transmembrane region" description="Helical" evidence="6">
    <location>
        <begin position="420"/>
        <end position="442"/>
    </location>
</feature>
<keyword evidence="4 6" id="KW-0472">Membrane</keyword>
<feature type="domain" description="Major facilitator superfamily (MFS) profile" evidence="7">
    <location>
        <begin position="60"/>
        <end position="478"/>
    </location>
</feature>
<dbReference type="Pfam" id="PF07690">
    <property type="entry name" value="MFS_1"/>
    <property type="match status" value="1"/>
</dbReference>
<evidence type="ECO:0000313" key="8">
    <source>
        <dbReference type="EMBL" id="KIJ26675.1"/>
    </source>
</evidence>
<feature type="transmembrane region" description="Helical" evidence="6">
    <location>
        <begin position="154"/>
        <end position="177"/>
    </location>
</feature>
<evidence type="ECO:0000313" key="9">
    <source>
        <dbReference type="Proteomes" id="UP000054279"/>
    </source>
</evidence>
<dbReference type="PANTHER" id="PTHR23502">
    <property type="entry name" value="MAJOR FACILITATOR SUPERFAMILY"/>
    <property type="match status" value="1"/>
</dbReference>
<feature type="transmembrane region" description="Helical" evidence="6">
    <location>
        <begin position="363"/>
        <end position="380"/>
    </location>
</feature>
<feature type="transmembrane region" description="Helical" evidence="6">
    <location>
        <begin position="130"/>
        <end position="148"/>
    </location>
</feature>
<dbReference type="HOGENOM" id="CLU_008455_0_4_1"/>
<evidence type="ECO:0000256" key="3">
    <source>
        <dbReference type="ARBA" id="ARBA00022989"/>
    </source>
</evidence>
<evidence type="ECO:0000256" key="5">
    <source>
        <dbReference type="SAM" id="MobiDB-lite"/>
    </source>
</evidence>
<dbReference type="OrthoDB" id="5376138at2759"/>
<feature type="transmembrane region" description="Helical" evidence="6">
    <location>
        <begin position="96"/>
        <end position="118"/>
    </location>
</feature>
<feature type="transmembrane region" description="Helical" evidence="6">
    <location>
        <begin position="286"/>
        <end position="305"/>
    </location>
</feature>
<gene>
    <name evidence="8" type="ORF">M422DRAFT_272247</name>
</gene>
<name>A0A0C9UMZ7_SPHS4</name>
<dbReference type="AlphaFoldDB" id="A0A0C9UMZ7"/>
<feature type="region of interest" description="Disordered" evidence="5">
    <location>
        <begin position="1"/>
        <end position="28"/>
    </location>
</feature>
<dbReference type="InterPro" id="IPR036259">
    <property type="entry name" value="MFS_trans_sf"/>
</dbReference>
<protein>
    <recommendedName>
        <fullName evidence="7">Major facilitator superfamily (MFS) profile domain-containing protein</fullName>
    </recommendedName>
</protein>
<keyword evidence="3 6" id="KW-1133">Transmembrane helix</keyword>
<evidence type="ECO:0000259" key="7">
    <source>
        <dbReference type="PROSITE" id="PS50850"/>
    </source>
</evidence>
<sequence>MPSSTSTNVRADTPPLYSEAKGPEGRLNISTSSEDTHGYIYVDWDGPQDPANPRNWSSSRKWFISSFGFIFLTLVGVANAGYAISQPSLEKALGISSFLGTLGVAMFIVPFGIAPLVLAPCSELFGRLPVYIASAVIFWLMFLPQALAKNVETVLITRVISGVGASTSVSLVGGMLADMWDAHERGFPMAMFSSIAFAGTGLGPVTLGYVELKLGYVFINWILFAVSGVCTLGLIIASRETRGKAFAHGDGNDAFRAKAEEERASVAKMLKTSLLRPLRMLFTEPVLFLFAIWLTYAWGVFYLMLEAIPLVFIQLYHFNAGEYGLVYLGQIIGPIIGMVANVWCDRAYKRNVAIKGPEARLYIAMWSGIALPIGCWIYTWTSFSSIHWIVPSLATCIIYAAMFGIYLACFNYATDSYTAYASSALGGISAVRLIIGAVFSLLAQPMYDSLGIQFAGTILAALSTVFAITPFLLYRYGFAIRSRSKFAKELAIIEAVNSR</sequence>
<reference evidence="8 9" key="1">
    <citation type="submission" date="2014-06" db="EMBL/GenBank/DDBJ databases">
        <title>Evolutionary Origins and Diversification of the Mycorrhizal Mutualists.</title>
        <authorList>
            <consortium name="DOE Joint Genome Institute"/>
            <consortium name="Mycorrhizal Genomics Consortium"/>
            <person name="Kohler A."/>
            <person name="Kuo A."/>
            <person name="Nagy L.G."/>
            <person name="Floudas D."/>
            <person name="Copeland A."/>
            <person name="Barry K.W."/>
            <person name="Cichocki N."/>
            <person name="Veneault-Fourrey C."/>
            <person name="LaButti K."/>
            <person name="Lindquist E.A."/>
            <person name="Lipzen A."/>
            <person name="Lundell T."/>
            <person name="Morin E."/>
            <person name="Murat C."/>
            <person name="Riley R."/>
            <person name="Ohm R."/>
            <person name="Sun H."/>
            <person name="Tunlid A."/>
            <person name="Henrissat B."/>
            <person name="Grigoriev I.V."/>
            <person name="Hibbett D.S."/>
            <person name="Martin F."/>
        </authorList>
    </citation>
    <scope>NUCLEOTIDE SEQUENCE [LARGE SCALE GENOMIC DNA]</scope>
    <source>
        <strain evidence="8 9">SS14</strain>
    </source>
</reference>
<feature type="compositionally biased region" description="Polar residues" evidence="5">
    <location>
        <begin position="1"/>
        <end position="10"/>
    </location>
</feature>
<dbReference type="InterPro" id="IPR011701">
    <property type="entry name" value="MFS"/>
</dbReference>